<reference evidence="2 3" key="1">
    <citation type="submission" date="2019-08" db="EMBL/GenBank/DDBJ databases">
        <title>Calorimonas adulescens gen. nov., sp. nov., an anaerobic thermophilic bacterium from Sakhalin hot spring.</title>
        <authorList>
            <person name="Khomyakova M.A."/>
            <person name="Merkel A.Y."/>
            <person name="Novikov A."/>
            <person name="Bonch-Osmolovskaya E.A."/>
            <person name="Slobodkin A.I."/>
        </authorList>
    </citation>
    <scope>NUCLEOTIDE SEQUENCE [LARGE SCALE GENOMIC DNA]</scope>
    <source>
        <strain evidence="2 3">A05MB</strain>
    </source>
</reference>
<evidence type="ECO:0000259" key="1">
    <source>
        <dbReference type="Pfam" id="PF02540"/>
    </source>
</evidence>
<dbReference type="InterPro" id="IPR022310">
    <property type="entry name" value="NAD/GMP_synthase"/>
</dbReference>
<sequence>MSVEVLAEKIVNWVRDCVKEVEADGIVVGLSGGM</sequence>
<evidence type="ECO:0000313" key="2">
    <source>
        <dbReference type="EMBL" id="TZE83586.1"/>
    </source>
</evidence>
<dbReference type="AlphaFoldDB" id="A0A5D8QI91"/>
<dbReference type="EMBL" id="VTPS01000001">
    <property type="protein sequence ID" value="TZE83586.1"/>
    <property type="molecule type" value="Genomic_DNA"/>
</dbReference>
<dbReference type="SUPFAM" id="SSF52402">
    <property type="entry name" value="Adenine nucleotide alpha hydrolases-like"/>
    <property type="match status" value="1"/>
</dbReference>
<protein>
    <recommendedName>
        <fullName evidence="1">NAD/GMP synthase domain-containing protein</fullName>
    </recommendedName>
</protein>
<dbReference type="Pfam" id="PF02540">
    <property type="entry name" value="NAD_synthase"/>
    <property type="match status" value="1"/>
</dbReference>
<organism evidence="2 3">
    <name type="scientific">Calorimonas adulescens</name>
    <dbReference type="NCBI Taxonomy" id="2606906"/>
    <lineage>
        <taxon>Bacteria</taxon>
        <taxon>Bacillati</taxon>
        <taxon>Bacillota</taxon>
        <taxon>Clostridia</taxon>
        <taxon>Thermoanaerobacterales</taxon>
        <taxon>Thermoanaerobacteraceae</taxon>
        <taxon>Calorimonas</taxon>
    </lineage>
</organism>
<dbReference type="InterPro" id="IPR014729">
    <property type="entry name" value="Rossmann-like_a/b/a_fold"/>
</dbReference>
<dbReference type="Gene3D" id="3.40.50.620">
    <property type="entry name" value="HUPs"/>
    <property type="match status" value="1"/>
</dbReference>
<dbReference type="Proteomes" id="UP000322976">
    <property type="component" value="Unassembled WGS sequence"/>
</dbReference>
<name>A0A5D8QI91_9THEO</name>
<comment type="caution">
    <text evidence="2">The sequence shown here is derived from an EMBL/GenBank/DDBJ whole genome shotgun (WGS) entry which is preliminary data.</text>
</comment>
<dbReference type="GO" id="GO:0006163">
    <property type="term" value="P:purine nucleotide metabolic process"/>
    <property type="evidence" value="ECO:0007669"/>
    <property type="project" value="UniProtKB-ARBA"/>
</dbReference>
<dbReference type="RefSeq" id="WP_149544205.1">
    <property type="nucleotide sequence ID" value="NZ_VTPS01000001.1"/>
</dbReference>
<feature type="domain" description="NAD/GMP synthase" evidence="1">
    <location>
        <begin position="7"/>
        <end position="34"/>
    </location>
</feature>
<proteinExistence type="predicted"/>
<gene>
    <name evidence="2" type="ORF">FWJ32_01535</name>
</gene>
<evidence type="ECO:0000313" key="3">
    <source>
        <dbReference type="Proteomes" id="UP000322976"/>
    </source>
</evidence>
<accession>A0A5D8QI91</accession>
<keyword evidence="3" id="KW-1185">Reference proteome</keyword>